<dbReference type="RefSeq" id="WP_168608029.1">
    <property type="nucleotide sequence ID" value="NZ_JAAZQD010000001.1"/>
</dbReference>
<evidence type="ECO:0000313" key="4">
    <source>
        <dbReference type="Proteomes" id="UP000541636"/>
    </source>
</evidence>
<name>A0A846ZG86_9GAMM</name>
<evidence type="ECO:0000313" key="3">
    <source>
        <dbReference type="EMBL" id="NKZ37342.1"/>
    </source>
</evidence>
<reference evidence="3 4" key="1">
    <citation type="journal article" date="2017" name="Int. J. Syst. Evol. Microbiol.">
        <title>Oleiagrimonas citrea sp. nov., a marine bacterium isolated from tidal flat sediment and emended description of the genus Oleiagrimonas Fang et al. 2015 and Oleiagrimonas soli.</title>
        <authorList>
            <person name="Yang S.H."/>
            <person name="Seo H.S."/>
            <person name="Seong C.N."/>
            <person name="Kwon K.K."/>
        </authorList>
    </citation>
    <scope>NUCLEOTIDE SEQUENCE [LARGE SCALE GENOMIC DNA]</scope>
    <source>
        <strain evidence="3 4">MEBiC09124</strain>
    </source>
</reference>
<dbReference type="Gene3D" id="3.30.420.10">
    <property type="entry name" value="Ribonuclease H-like superfamily/Ribonuclease H"/>
    <property type="match status" value="1"/>
</dbReference>
<dbReference type="AlphaFoldDB" id="A0A846ZG86"/>
<organism evidence="3 4">
    <name type="scientific">Oleiagrimonas citrea</name>
    <dbReference type="NCBI Taxonomy" id="1665687"/>
    <lineage>
        <taxon>Bacteria</taxon>
        <taxon>Pseudomonadati</taxon>
        <taxon>Pseudomonadota</taxon>
        <taxon>Gammaproteobacteria</taxon>
        <taxon>Lysobacterales</taxon>
        <taxon>Rhodanobacteraceae</taxon>
        <taxon>Oleiagrimonas</taxon>
    </lineage>
</organism>
<dbReference type="Proteomes" id="UP000541636">
    <property type="component" value="Unassembled WGS sequence"/>
</dbReference>
<sequence length="591" mass="66865">MNKQLIAGSRWLDGDRIVEIDGPLGAKKVQVRDVQTGRLLPAVIETLRPISDKSKLSDPQLVSQDEWDRALALANAFAAYVTGNFPHQVADELAKRFGIGKRQLMRQLEKYRPMRRTSALVRQRAGRPLGLRLLAPEIERIIQHVIRKYYAVREPVSKAEVCERSRLICRKLGLPQPDPKTINTRIKDHDAADLAYKQSGSKAARQRFQARPGKFVADSVLGVVQIDHTLADILLVADDDPTCVIGRPWLTLAIDVATRAVVGYYLSMHAPSAVSVAMCVAHLILPKSENDLEPDLWPMHGLPTCILVDNGKDLRSTAFQRGCEQYGIELKWRPVRTPHYGAHIERLMGTFMRRVHTLPGTTFSNAKQRGDYPSESKACLTLSDFRAWLVEQICHGYHVRRHRGIGMPPLVAWERAFTSEDGNSIQPPAPIDNKALRRDFYPFVYRRMQRTGVHFKRSRYWHPDLALLVHPECQVQVHYHPEDSSRVWVRADDDLLIETPAVAGVALGEGKRVVLDEADKARIDDLKQKGYDRMDTIRDGALHRKRKHQHAIKRESKQEKSQSRKVQQSGATSRPPVPLNRGAIVAEVLDS</sequence>
<feature type="compositionally biased region" description="Basic and acidic residues" evidence="1">
    <location>
        <begin position="552"/>
        <end position="562"/>
    </location>
</feature>
<dbReference type="InterPro" id="IPR015378">
    <property type="entry name" value="Transposase-like_Mu_C"/>
</dbReference>
<dbReference type="InterPro" id="IPR036397">
    <property type="entry name" value="RNaseH_sf"/>
</dbReference>
<dbReference type="EMBL" id="JAAZQD010000001">
    <property type="protein sequence ID" value="NKZ37342.1"/>
    <property type="molecule type" value="Genomic_DNA"/>
</dbReference>
<evidence type="ECO:0000256" key="1">
    <source>
        <dbReference type="SAM" id="MobiDB-lite"/>
    </source>
</evidence>
<feature type="domain" description="Integrase catalytic" evidence="2">
    <location>
        <begin position="208"/>
        <end position="417"/>
    </location>
</feature>
<feature type="region of interest" description="Disordered" evidence="1">
    <location>
        <begin position="539"/>
        <end position="591"/>
    </location>
</feature>
<comment type="caution">
    <text evidence="3">The sequence shown here is derived from an EMBL/GenBank/DDBJ whole genome shotgun (WGS) entry which is preliminary data.</text>
</comment>
<dbReference type="GO" id="GO:0003676">
    <property type="term" value="F:nucleic acid binding"/>
    <property type="evidence" value="ECO:0007669"/>
    <property type="project" value="InterPro"/>
</dbReference>
<dbReference type="InterPro" id="IPR012337">
    <property type="entry name" value="RNaseH-like_sf"/>
</dbReference>
<dbReference type="PROSITE" id="PS50994">
    <property type="entry name" value="INTEGRASE"/>
    <property type="match status" value="1"/>
</dbReference>
<dbReference type="InterPro" id="IPR001584">
    <property type="entry name" value="Integrase_cat-core"/>
</dbReference>
<evidence type="ECO:0000259" key="2">
    <source>
        <dbReference type="PROSITE" id="PS50994"/>
    </source>
</evidence>
<dbReference type="SUPFAM" id="SSF53098">
    <property type="entry name" value="Ribonuclease H-like"/>
    <property type="match status" value="1"/>
</dbReference>
<keyword evidence="4" id="KW-1185">Reference proteome</keyword>
<protein>
    <submittedName>
        <fullName evidence="3">Transposase</fullName>
    </submittedName>
</protein>
<dbReference type="GO" id="GO:0015074">
    <property type="term" value="P:DNA integration"/>
    <property type="evidence" value="ECO:0007669"/>
    <property type="project" value="InterPro"/>
</dbReference>
<accession>A0A846ZG86</accession>
<proteinExistence type="predicted"/>
<dbReference type="InterPro" id="IPR009004">
    <property type="entry name" value="Transposase_Mu_C"/>
</dbReference>
<dbReference type="Pfam" id="PF09299">
    <property type="entry name" value="Mu-transpos_C"/>
    <property type="match status" value="1"/>
</dbReference>
<gene>
    <name evidence="3" type="ORF">HF690_00050</name>
</gene>
<dbReference type="SUPFAM" id="SSF50610">
    <property type="entry name" value="mu transposase, C-terminal domain"/>
    <property type="match status" value="1"/>
</dbReference>